<organism evidence="6 7">
    <name type="scientific">Carboxydichorda subterranea</name>
    <dbReference type="NCBI Taxonomy" id="3109565"/>
    <lineage>
        <taxon>Bacteria</taxon>
        <taxon>Bacillati</taxon>
        <taxon>Bacillota</taxon>
        <taxon>Limnochordia</taxon>
        <taxon>Limnochordales</taxon>
        <taxon>Geochordaceae</taxon>
        <taxon>Carboxydichorda</taxon>
    </lineage>
</organism>
<dbReference type="GO" id="GO:0005524">
    <property type="term" value="F:ATP binding"/>
    <property type="evidence" value="ECO:0007669"/>
    <property type="project" value="UniProtKB-KW"/>
</dbReference>
<evidence type="ECO:0000256" key="2">
    <source>
        <dbReference type="ARBA" id="ARBA00022448"/>
    </source>
</evidence>
<dbReference type="EMBL" id="CP141615">
    <property type="protein sequence ID" value="WRP18114.1"/>
    <property type="molecule type" value="Genomic_DNA"/>
</dbReference>
<evidence type="ECO:0000256" key="1">
    <source>
        <dbReference type="ARBA" id="ARBA00005417"/>
    </source>
</evidence>
<evidence type="ECO:0000259" key="5">
    <source>
        <dbReference type="PROSITE" id="PS50893"/>
    </source>
</evidence>
<dbReference type="PROSITE" id="PS50893">
    <property type="entry name" value="ABC_TRANSPORTER_2"/>
    <property type="match status" value="1"/>
</dbReference>
<dbReference type="InterPro" id="IPR050763">
    <property type="entry name" value="ABC_transporter_ATP-binding"/>
</dbReference>
<dbReference type="PANTHER" id="PTHR42711">
    <property type="entry name" value="ABC TRANSPORTER ATP-BINDING PROTEIN"/>
    <property type="match status" value="1"/>
</dbReference>
<dbReference type="Gene3D" id="3.40.50.300">
    <property type="entry name" value="P-loop containing nucleotide triphosphate hydrolases"/>
    <property type="match status" value="1"/>
</dbReference>
<keyword evidence="2" id="KW-0813">Transport</keyword>
<dbReference type="InterPro" id="IPR027417">
    <property type="entry name" value="P-loop_NTPase"/>
</dbReference>
<dbReference type="InterPro" id="IPR003593">
    <property type="entry name" value="AAA+_ATPase"/>
</dbReference>
<dbReference type="SUPFAM" id="SSF52540">
    <property type="entry name" value="P-loop containing nucleoside triphosphate hydrolases"/>
    <property type="match status" value="1"/>
</dbReference>
<keyword evidence="3" id="KW-0547">Nucleotide-binding</keyword>
<evidence type="ECO:0000313" key="7">
    <source>
        <dbReference type="Proteomes" id="UP001332192"/>
    </source>
</evidence>
<protein>
    <submittedName>
        <fullName evidence="6">ABC transporter ATP-binding protein</fullName>
    </submittedName>
</protein>
<dbReference type="Proteomes" id="UP001332192">
    <property type="component" value="Chromosome"/>
</dbReference>
<gene>
    <name evidence="6" type="ORF">U7230_03670</name>
</gene>
<dbReference type="InterPro" id="IPR003439">
    <property type="entry name" value="ABC_transporter-like_ATP-bd"/>
</dbReference>
<evidence type="ECO:0000256" key="3">
    <source>
        <dbReference type="ARBA" id="ARBA00022741"/>
    </source>
</evidence>
<dbReference type="SMART" id="SM00382">
    <property type="entry name" value="AAA"/>
    <property type="match status" value="1"/>
</dbReference>
<keyword evidence="7" id="KW-1185">Reference proteome</keyword>
<dbReference type="PANTHER" id="PTHR42711:SF5">
    <property type="entry name" value="ABC TRANSPORTER ATP-BINDING PROTEIN NATA"/>
    <property type="match status" value="1"/>
</dbReference>
<feature type="domain" description="ABC transporter" evidence="5">
    <location>
        <begin position="4"/>
        <end position="229"/>
    </location>
</feature>
<accession>A0ABZ1BZ68</accession>
<dbReference type="CDD" id="cd03263">
    <property type="entry name" value="ABC_subfamily_A"/>
    <property type="match status" value="1"/>
</dbReference>
<keyword evidence="4 6" id="KW-0067">ATP-binding</keyword>
<dbReference type="PROSITE" id="PS00211">
    <property type="entry name" value="ABC_TRANSPORTER_1"/>
    <property type="match status" value="1"/>
</dbReference>
<name>A0ABZ1BZ68_9FIRM</name>
<comment type="similarity">
    <text evidence="1">Belongs to the ABC transporter superfamily.</text>
</comment>
<dbReference type="Pfam" id="PF00005">
    <property type="entry name" value="ABC_tran"/>
    <property type="match status" value="1"/>
</dbReference>
<reference evidence="6 7" key="1">
    <citation type="journal article" date="2024" name="Front. Microbiol.">
        <title>Novel thermophilic genera Geochorda gen. nov. and Carboxydochorda gen. nov. from the deep terrestrial subsurface reveal the ecophysiological diversity in the class Limnochordia.</title>
        <authorList>
            <person name="Karnachuk O.V."/>
            <person name="Lukina A.P."/>
            <person name="Avakyan M.R."/>
            <person name="Kadnikov V.V."/>
            <person name="Begmatov S."/>
            <person name="Beletsky A.V."/>
            <person name="Vlasova K.G."/>
            <person name="Novikov A.A."/>
            <person name="Shcherbakova V.A."/>
            <person name="Mardanov A.V."/>
            <person name="Ravin N.V."/>
        </authorList>
    </citation>
    <scope>NUCLEOTIDE SEQUENCE [LARGE SCALE GENOMIC DNA]</scope>
    <source>
        <strain evidence="6 7">L945</strain>
    </source>
</reference>
<dbReference type="RefSeq" id="WP_324717385.1">
    <property type="nucleotide sequence ID" value="NZ_CP141615.1"/>
</dbReference>
<proteinExistence type="inferred from homology"/>
<dbReference type="InterPro" id="IPR017871">
    <property type="entry name" value="ABC_transporter-like_CS"/>
</dbReference>
<sequence length="305" mass="33350">MAAIVVEGLVKRYQDLVAVDGASFMVEEGEIFALLGPNGAGKTTTLEILEGLRTADAGRVEVAGVDVRRHPRQVKARIGVQLQDAGFFNLLTVQETVGLFASFHPHPRPVESVLEELSLQEKRRALVRDLSGGQRQRLSIACALVGDPQILFLDEPTTGLDPQARRALWEVIREIRNRGRTVVLTTHYMEEAEALCDRVAIMDHGRLLAAGTPDELIGRFVPEDRIHIALEPRAGSAAVESLPGVSRVEKGENGTVVLVTRQASLVLQHLVSIASDGQLDLGSLRVDRGTLEDVFLQLTGRRLRD</sequence>
<evidence type="ECO:0000313" key="6">
    <source>
        <dbReference type="EMBL" id="WRP18114.1"/>
    </source>
</evidence>
<evidence type="ECO:0000256" key="4">
    <source>
        <dbReference type="ARBA" id="ARBA00022840"/>
    </source>
</evidence>